<evidence type="ECO:0000259" key="2">
    <source>
        <dbReference type="Pfam" id="PF03886"/>
    </source>
</evidence>
<dbReference type="EMBL" id="POQS01000012">
    <property type="protein sequence ID" value="PND30099.1"/>
    <property type="molecule type" value="Genomic_DNA"/>
</dbReference>
<keyword evidence="4" id="KW-1185">Reference proteome</keyword>
<dbReference type="SUPFAM" id="SSF159594">
    <property type="entry name" value="XCC0632-like"/>
    <property type="match status" value="1"/>
</dbReference>
<evidence type="ECO:0000313" key="4">
    <source>
        <dbReference type="Proteomes" id="UP000235994"/>
    </source>
</evidence>
<name>A0A2N8K9G5_9BURK</name>
<dbReference type="AlphaFoldDB" id="A0A2N8K9G5"/>
<protein>
    <recommendedName>
        <fullName evidence="2">ABC-type transport auxiliary lipoprotein component domain-containing protein</fullName>
    </recommendedName>
</protein>
<organism evidence="3 4">
    <name type="scientific">Achromobacter pulmonis</name>
    <dbReference type="NCBI Taxonomy" id="1389932"/>
    <lineage>
        <taxon>Bacteria</taxon>
        <taxon>Pseudomonadati</taxon>
        <taxon>Pseudomonadota</taxon>
        <taxon>Betaproteobacteria</taxon>
        <taxon>Burkholderiales</taxon>
        <taxon>Alcaligenaceae</taxon>
        <taxon>Achromobacter</taxon>
    </lineage>
</organism>
<evidence type="ECO:0000256" key="1">
    <source>
        <dbReference type="SAM" id="MobiDB-lite"/>
    </source>
</evidence>
<evidence type="ECO:0000313" key="3">
    <source>
        <dbReference type="EMBL" id="PND30099.1"/>
    </source>
</evidence>
<comment type="caution">
    <text evidence="3">The sequence shown here is derived from an EMBL/GenBank/DDBJ whole genome shotgun (WGS) entry which is preliminary data.</text>
</comment>
<feature type="domain" description="ABC-type transport auxiliary lipoprotein component" evidence="2">
    <location>
        <begin position="86"/>
        <end position="236"/>
    </location>
</feature>
<gene>
    <name evidence="3" type="ORF">C1I89_31465</name>
</gene>
<accession>A0A2N8K9G5</accession>
<dbReference type="Gene3D" id="3.40.50.10610">
    <property type="entry name" value="ABC-type transport auxiliary lipoprotein component"/>
    <property type="match status" value="1"/>
</dbReference>
<reference evidence="3 4" key="1">
    <citation type="submission" date="2018-01" db="EMBL/GenBank/DDBJ databases">
        <title>The draft genome of an aniline degradation strain ANB-1.</title>
        <authorList>
            <person name="Zhang L."/>
            <person name="Jiang J."/>
        </authorList>
    </citation>
    <scope>NUCLEOTIDE SEQUENCE [LARGE SCALE GENOMIC DNA]</scope>
    <source>
        <strain evidence="3 4">ANB-1</strain>
    </source>
</reference>
<dbReference type="InterPro" id="IPR005586">
    <property type="entry name" value="ABC_trans_aux"/>
</dbReference>
<feature type="region of interest" description="Disordered" evidence="1">
    <location>
        <begin position="1"/>
        <end position="31"/>
    </location>
</feature>
<dbReference type="Pfam" id="PF03886">
    <property type="entry name" value="ABC_trans_aux"/>
    <property type="match status" value="1"/>
</dbReference>
<sequence length="244" mass="26869">MNRHSYPQDCRLTGGTKTMLRSDTGRDTNRTRPCALAPNRRIGKGLASVIGAAFVALSMAGCTSNTRAPVLLALPALPVAGASQDGQQDANASIRVAAVRRLELPEYMVSRRVRYRADTSTLAEWPNTYWAERIEIAASREFHAALRTQLSNWRLCEGTCATEASAVVIQTHLIRLDYDRQERTLRSVADITLWGTGSAPQRLRSTVREYRIEAESDTAQGQAQAMSELLHRMAVDTAGLLVDL</sequence>
<proteinExistence type="predicted"/>
<dbReference type="Proteomes" id="UP000235994">
    <property type="component" value="Unassembled WGS sequence"/>
</dbReference>